<feature type="chain" id="PRO_5015583770" evidence="1">
    <location>
        <begin position="29"/>
        <end position="176"/>
    </location>
</feature>
<gene>
    <name evidence="2" type="ORF">CLV40_10912</name>
</gene>
<organism evidence="2 3">
    <name type="scientific">Actinokineospora auranticolor</name>
    <dbReference type="NCBI Taxonomy" id="155976"/>
    <lineage>
        <taxon>Bacteria</taxon>
        <taxon>Bacillati</taxon>
        <taxon>Actinomycetota</taxon>
        <taxon>Actinomycetes</taxon>
        <taxon>Pseudonocardiales</taxon>
        <taxon>Pseudonocardiaceae</taxon>
        <taxon>Actinokineospora</taxon>
    </lineage>
</organism>
<dbReference type="SUPFAM" id="SSF50370">
    <property type="entry name" value="Ricin B-like lectins"/>
    <property type="match status" value="1"/>
</dbReference>
<protein>
    <submittedName>
        <fullName evidence="2">Uncharacterized protein</fullName>
    </submittedName>
</protein>
<dbReference type="InterPro" id="IPR035992">
    <property type="entry name" value="Ricin_B-like_lectins"/>
</dbReference>
<keyword evidence="1" id="KW-0732">Signal</keyword>
<evidence type="ECO:0000256" key="1">
    <source>
        <dbReference type="SAM" id="SignalP"/>
    </source>
</evidence>
<proteinExistence type="predicted"/>
<feature type="signal peptide" evidence="1">
    <location>
        <begin position="1"/>
        <end position="28"/>
    </location>
</feature>
<dbReference type="AlphaFoldDB" id="A0A2S6GN36"/>
<dbReference type="EMBL" id="PTIX01000009">
    <property type="protein sequence ID" value="PPK66627.1"/>
    <property type="molecule type" value="Genomic_DNA"/>
</dbReference>
<sequence length="176" mass="18713">MPYRRSGRRVAAALVLATVLAPSGTATADVPVLDGPYQVSSSIDGECLHADPFTATDLVTTRGCDPLPTFWYFLRDGADDLYLISPLAGIDQCLTRVADHEVDLEPCAATAAAYWRIAEDGAAVVIADYQGRDVLVSTEGDDGSGLAADRVTTSRHGHAEERWYLSMSVGSDLPAP</sequence>
<dbReference type="RefSeq" id="WP_104480026.1">
    <property type="nucleotide sequence ID" value="NZ_CP154825.1"/>
</dbReference>
<dbReference type="PROSITE" id="PS50231">
    <property type="entry name" value="RICIN_B_LECTIN"/>
    <property type="match status" value="1"/>
</dbReference>
<comment type="caution">
    <text evidence="2">The sequence shown here is derived from an EMBL/GenBank/DDBJ whole genome shotgun (WGS) entry which is preliminary data.</text>
</comment>
<dbReference type="Proteomes" id="UP000239203">
    <property type="component" value="Unassembled WGS sequence"/>
</dbReference>
<keyword evidence="3" id="KW-1185">Reference proteome</keyword>
<evidence type="ECO:0000313" key="3">
    <source>
        <dbReference type="Proteomes" id="UP000239203"/>
    </source>
</evidence>
<accession>A0A2S6GN36</accession>
<name>A0A2S6GN36_9PSEU</name>
<evidence type="ECO:0000313" key="2">
    <source>
        <dbReference type="EMBL" id="PPK66627.1"/>
    </source>
</evidence>
<reference evidence="2 3" key="1">
    <citation type="submission" date="2018-02" db="EMBL/GenBank/DDBJ databases">
        <title>Genomic Encyclopedia of Archaeal and Bacterial Type Strains, Phase II (KMG-II): from individual species to whole genera.</title>
        <authorList>
            <person name="Goeker M."/>
        </authorList>
    </citation>
    <scope>NUCLEOTIDE SEQUENCE [LARGE SCALE GENOMIC DNA]</scope>
    <source>
        <strain evidence="2 3">YU 961-1</strain>
    </source>
</reference>